<evidence type="ECO:0000313" key="2">
    <source>
        <dbReference type="EMBL" id="QFZ18183.1"/>
    </source>
</evidence>
<dbReference type="OrthoDB" id="3482507at2"/>
<accession>A0A5Q0GWB0</accession>
<reference evidence="3" key="1">
    <citation type="journal article" date="2021" name="Curr. Microbiol.">
        <title>Complete genome of nocamycin-producing strain Saccharothrix syringae NRRL B-16468 reveals the biosynthetic potential for secondary metabolites.</title>
        <authorList>
            <person name="Mo X."/>
            <person name="Yang S."/>
        </authorList>
    </citation>
    <scope>NUCLEOTIDE SEQUENCE [LARGE SCALE GENOMIC DNA]</scope>
    <source>
        <strain evidence="3">ATCC 51364 / DSM 43886 / JCM 6844 / KCTC 9398 / NBRC 14523 / NRRL B-16468 / INA 2240</strain>
    </source>
</reference>
<keyword evidence="3" id="KW-1185">Reference proteome</keyword>
<sequence>MGSGASHRSFVVVDVESYGDPVRTSAHRTAVRQGLYGVLVRAFADCDLPWDDKARDDAGDAVMVLLPADTPKDVLVEQLPERLVAALREHNHIHSSEARLRLRMAVHAGEVHYDEHGKTSAEMIFTYRILDAPEAKRALRESAATLLLIASDPFYRAVVRHEPAARPEAFRRIDADVKETRAEVWIRLVDDDRPFVPATAPRRRPEPARQLGAFADALLRVPGFDTPEGRNLVVRGLPFAGVVPRHAAARADAISILMTCEHYPEGLEALVEQVRLYAEGTTAMAELDELMARRGAG</sequence>
<evidence type="ECO:0000259" key="1">
    <source>
        <dbReference type="Pfam" id="PF19956"/>
    </source>
</evidence>
<name>A0A5Q0GWB0_SACSY</name>
<dbReference type="EMBL" id="CP034550">
    <property type="protein sequence ID" value="QFZ18183.1"/>
    <property type="molecule type" value="Genomic_DNA"/>
</dbReference>
<proteinExistence type="predicted"/>
<protein>
    <recommendedName>
        <fullName evidence="1">Effector-associated domain-containing protein</fullName>
    </recommendedName>
</protein>
<dbReference type="RefSeq" id="WP_051764224.1">
    <property type="nucleotide sequence ID" value="NZ_CP034550.1"/>
</dbReference>
<gene>
    <name evidence="2" type="ORF">EKG83_12435</name>
</gene>
<evidence type="ECO:0000313" key="3">
    <source>
        <dbReference type="Proteomes" id="UP000325787"/>
    </source>
</evidence>
<dbReference type="Proteomes" id="UP000325787">
    <property type="component" value="Chromosome"/>
</dbReference>
<dbReference type="KEGG" id="ssyi:EKG83_12435"/>
<organism evidence="2 3">
    <name type="scientific">Saccharothrix syringae</name>
    <name type="common">Nocardiopsis syringae</name>
    <dbReference type="NCBI Taxonomy" id="103733"/>
    <lineage>
        <taxon>Bacteria</taxon>
        <taxon>Bacillati</taxon>
        <taxon>Actinomycetota</taxon>
        <taxon>Actinomycetes</taxon>
        <taxon>Pseudonocardiales</taxon>
        <taxon>Pseudonocardiaceae</taxon>
        <taxon>Saccharothrix</taxon>
    </lineage>
</organism>
<dbReference type="InterPro" id="IPR045431">
    <property type="entry name" value="EAD2"/>
</dbReference>
<dbReference type="AlphaFoldDB" id="A0A5Q0GWB0"/>
<dbReference type="Pfam" id="PF19956">
    <property type="entry name" value="EAD2"/>
    <property type="match status" value="1"/>
</dbReference>
<feature type="domain" description="Effector-associated" evidence="1">
    <location>
        <begin position="215"/>
        <end position="292"/>
    </location>
</feature>